<evidence type="ECO:0000313" key="2">
    <source>
        <dbReference type="Proteomes" id="UP000566995"/>
    </source>
</evidence>
<proteinExistence type="predicted"/>
<dbReference type="EMBL" id="JACHLI010000037">
    <property type="protein sequence ID" value="MBB4867213.1"/>
    <property type="molecule type" value="Genomic_DNA"/>
</dbReference>
<protein>
    <submittedName>
        <fullName evidence="1">Uncharacterized protein</fullName>
    </submittedName>
</protein>
<reference evidence="1 2" key="1">
    <citation type="submission" date="2020-08" db="EMBL/GenBank/DDBJ databases">
        <title>Functional genomics of gut bacteria from endangered species of beetles.</title>
        <authorList>
            <person name="Carlos-Shanley C."/>
        </authorList>
    </citation>
    <scope>NUCLEOTIDE SEQUENCE [LARGE SCALE GENOMIC DNA]</scope>
    <source>
        <strain evidence="1 2">S00179</strain>
    </source>
</reference>
<dbReference type="AlphaFoldDB" id="A0A7W7KRX8"/>
<sequence>MREMAFQSLYWAAHALGRSELAREHLLPWRCEFELAAPMTVRSFTAVHDTPHDDDLRLLE</sequence>
<accession>A0A7W7KRX8</accession>
<organism evidence="1 2">
    <name type="scientific">Pseudomonas nitroreducens</name>
    <dbReference type="NCBI Taxonomy" id="46680"/>
    <lineage>
        <taxon>Bacteria</taxon>
        <taxon>Pseudomonadati</taxon>
        <taxon>Pseudomonadota</taxon>
        <taxon>Gammaproteobacteria</taxon>
        <taxon>Pseudomonadales</taxon>
        <taxon>Pseudomonadaceae</taxon>
        <taxon>Pseudomonas</taxon>
    </lineage>
</organism>
<comment type="caution">
    <text evidence="1">The sequence shown here is derived from an EMBL/GenBank/DDBJ whole genome shotgun (WGS) entry which is preliminary data.</text>
</comment>
<evidence type="ECO:0000313" key="1">
    <source>
        <dbReference type="EMBL" id="MBB4867213.1"/>
    </source>
</evidence>
<dbReference type="Proteomes" id="UP000566995">
    <property type="component" value="Unassembled WGS sequence"/>
</dbReference>
<gene>
    <name evidence="1" type="ORF">HNP46_006124</name>
</gene>
<name>A0A7W7KRX8_PSENT</name>